<gene>
    <name evidence="3" type="ORF">ODALV1_LOCUS11151</name>
</gene>
<keyword evidence="2" id="KW-0472">Membrane</keyword>
<evidence type="ECO:0000256" key="1">
    <source>
        <dbReference type="SAM" id="MobiDB-lite"/>
    </source>
</evidence>
<evidence type="ECO:0000313" key="4">
    <source>
        <dbReference type="Proteomes" id="UP001642540"/>
    </source>
</evidence>
<evidence type="ECO:0000256" key="2">
    <source>
        <dbReference type="SAM" id="Phobius"/>
    </source>
</evidence>
<proteinExistence type="predicted"/>
<dbReference type="EMBL" id="CAXLJM020000034">
    <property type="protein sequence ID" value="CAL8102470.1"/>
    <property type="molecule type" value="Genomic_DNA"/>
</dbReference>
<keyword evidence="2" id="KW-1133">Transmembrane helix</keyword>
<sequence length="355" mass="39931">MTPITVESGAKSTEIESGAKSTEVESGVKSTKVKPKVSKVEINFEELEKMFEAKVKRAEPRRLILMLILLIVPIIMMVSVVFKVQAELTRQETPLQVVDTHSIPFVSGPLPKANIETADKPHKEFNWDMMKPTVTLSKDKLESIGYGLVDDQWFYKIPKEEEKESARKSNCVAISYGTNKNVKNFLTFEEEILIYTKCRLVIFTRSPVDNPLSNFSNIDPENGRVLFVNTSMSTGGKDLADFMEQLDFEGIDIAEIVLDKETIGKVEASLGLVHRFGQLIFKFHRFQGMDKGLSDRVIILIANLMKNGFQPFHTGSSCNAGGDCKFEYSFLNVEKWGALLADPEDKEKLEDDGIM</sequence>
<comment type="caution">
    <text evidence="3">The sequence shown here is derived from an EMBL/GenBank/DDBJ whole genome shotgun (WGS) entry which is preliminary data.</text>
</comment>
<feature type="transmembrane region" description="Helical" evidence="2">
    <location>
        <begin position="63"/>
        <end position="82"/>
    </location>
</feature>
<accession>A0ABP1QHF6</accession>
<evidence type="ECO:0000313" key="3">
    <source>
        <dbReference type="EMBL" id="CAL8102470.1"/>
    </source>
</evidence>
<keyword evidence="4" id="KW-1185">Reference proteome</keyword>
<keyword evidence="2" id="KW-0812">Transmembrane</keyword>
<dbReference type="Proteomes" id="UP001642540">
    <property type="component" value="Unassembled WGS sequence"/>
</dbReference>
<organism evidence="3 4">
    <name type="scientific">Orchesella dallaii</name>
    <dbReference type="NCBI Taxonomy" id="48710"/>
    <lineage>
        <taxon>Eukaryota</taxon>
        <taxon>Metazoa</taxon>
        <taxon>Ecdysozoa</taxon>
        <taxon>Arthropoda</taxon>
        <taxon>Hexapoda</taxon>
        <taxon>Collembola</taxon>
        <taxon>Entomobryomorpha</taxon>
        <taxon>Entomobryoidea</taxon>
        <taxon>Orchesellidae</taxon>
        <taxon>Orchesellinae</taxon>
        <taxon>Orchesella</taxon>
    </lineage>
</organism>
<protein>
    <submittedName>
        <fullName evidence="3">Uncharacterized protein</fullName>
    </submittedName>
</protein>
<feature type="region of interest" description="Disordered" evidence="1">
    <location>
        <begin position="1"/>
        <end position="22"/>
    </location>
</feature>
<reference evidence="3 4" key="1">
    <citation type="submission" date="2024-08" db="EMBL/GenBank/DDBJ databases">
        <authorList>
            <person name="Cucini C."/>
            <person name="Frati F."/>
        </authorList>
    </citation>
    <scope>NUCLEOTIDE SEQUENCE [LARGE SCALE GENOMIC DNA]</scope>
</reference>
<name>A0ABP1QHF6_9HEXA</name>